<evidence type="ECO:0000313" key="1">
    <source>
        <dbReference type="EMBL" id="KAF7364012.1"/>
    </source>
</evidence>
<name>A0A8H6YSE7_9AGAR</name>
<dbReference type="OrthoDB" id="3041541at2759"/>
<dbReference type="AlphaFoldDB" id="A0A8H6YSE7"/>
<organism evidence="1 2">
    <name type="scientific">Mycena sanguinolenta</name>
    <dbReference type="NCBI Taxonomy" id="230812"/>
    <lineage>
        <taxon>Eukaryota</taxon>
        <taxon>Fungi</taxon>
        <taxon>Dikarya</taxon>
        <taxon>Basidiomycota</taxon>
        <taxon>Agaricomycotina</taxon>
        <taxon>Agaricomycetes</taxon>
        <taxon>Agaricomycetidae</taxon>
        <taxon>Agaricales</taxon>
        <taxon>Marasmiineae</taxon>
        <taxon>Mycenaceae</taxon>
        <taxon>Mycena</taxon>
    </lineage>
</organism>
<dbReference type="EMBL" id="JACAZH010000007">
    <property type="protein sequence ID" value="KAF7364012.1"/>
    <property type="molecule type" value="Genomic_DNA"/>
</dbReference>
<accession>A0A8H6YSE7</accession>
<comment type="caution">
    <text evidence="1">The sequence shown here is derived from an EMBL/GenBank/DDBJ whole genome shotgun (WGS) entry which is preliminary data.</text>
</comment>
<sequence length="384" mass="43072">MSSSNSPHEEETEAILENLCASARSSLQNPSWTFRALESMDPRTVSHFLLSLKEYWRPEDDTFEIPQEWSYVLEPFAEEPSLAPQTFALSLLSVTLFYIRTDLRFVPTSDFIARFESPDYRGPRFPLEDRRVNVVALFDLLVCDDSSTDSFLCLARCFSYAPGCQLKIDPQISFPSQLCTEPPPVGFACSPEWNCTSDSLEETGQDDGLTPNELMLISRAAQPHLEALLITWNQCHPKSPPGPTVCVFAIAFRPGHVFIVAHIPFPFYLPGTNDRKGFLARLRVVICLLTIQNHVSRAASLCQDVVWPAEIFDADLSLVYECTGIITPRPSEHEDSDAEFWGRLGDTDEVWLTGGEEVAEPSVSDSEIAHSKALVTEWLEQCTL</sequence>
<proteinExistence type="predicted"/>
<keyword evidence="2" id="KW-1185">Reference proteome</keyword>
<gene>
    <name evidence="1" type="ORF">MSAN_01059900</name>
</gene>
<evidence type="ECO:0000313" key="2">
    <source>
        <dbReference type="Proteomes" id="UP000623467"/>
    </source>
</evidence>
<dbReference type="Proteomes" id="UP000623467">
    <property type="component" value="Unassembled WGS sequence"/>
</dbReference>
<protein>
    <submittedName>
        <fullName evidence="1">Uncharacterized protein</fullName>
    </submittedName>
</protein>
<reference evidence="1" key="1">
    <citation type="submission" date="2020-05" db="EMBL/GenBank/DDBJ databases">
        <title>Mycena genomes resolve the evolution of fungal bioluminescence.</title>
        <authorList>
            <person name="Tsai I.J."/>
        </authorList>
    </citation>
    <scope>NUCLEOTIDE SEQUENCE</scope>
    <source>
        <strain evidence="1">160909Yilan</strain>
    </source>
</reference>